<comment type="subcellular location">
    <subcellularLocation>
        <location evidence="1">Cell membrane</location>
        <topology evidence="1">Multi-pass membrane protein</topology>
    </subcellularLocation>
</comment>
<feature type="transmembrane region" description="Helical" evidence="6">
    <location>
        <begin position="153"/>
        <end position="175"/>
    </location>
</feature>
<organism evidence="7 8">
    <name type="scientific">Phycicoccus elongatus Lp2</name>
    <dbReference type="NCBI Taxonomy" id="1193181"/>
    <lineage>
        <taxon>Bacteria</taxon>
        <taxon>Bacillati</taxon>
        <taxon>Actinomycetota</taxon>
        <taxon>Actinomycetes</taxon>
        <taxon>Micrococcales</taxon>
        <taxon>Intrasporangiaceae</taxon>
        <taxon>Phycicoccus</taxon>
    </lineage>
</organism>
<evidence type="ECO:0000256" key="5">
    <source>
        <dbReference type="ARBA" id="ARBA00023136"/>
    </source>
</evidence>
<comment type="caution">
    <text evidence="7">The sequence shown here is derived from an EMBL/GenBank/DDBJ whole genome shotgun (WGS) entry which is preliminary data.</text>
</comment>
<dbReference type="HOGENOM" id="CLU_079569_3_2_11"/>
<feature type="transmembrane region" description="Helical" evidence="6">
    <location>
        <begin position="187"/>
        <end position="208"/>
    </location>
</feature>
<dbReference type="EMBL" id="CAIZ01000158">
    <property type="protein sequence ID" value="CCH71250.1"/>
    <property type="molecule type" value="Genomic_DNA"/>
</dbReference>
<evidence type="ECO:0000256" key="6">
    <source>
        <dbReference type="SAM" id="Phobius"/>
    </source>
</evidence>
<dbReference type="PANTHER" id="PTHR30086">
    <property type="entry name" value="ARGININE EXPORTER PROTEIN ARGO"/>
    <property type="match status" value="1"/>
</dbReference>
<accession>N0E5E7</accession>
<evidence type="ECO:0000313" key="8">
    <source>
        <dbReference type="Proteomes" id="UP000013167"/>
    </source>
</evidence>
<proteinExistence type="predicted"/>
<gene>
    <name evidence="7" type="ORF">BN10_850008</name>
</gene>
<dbReference type="InterPro" id="IPR001123">
    <property type="entry name" value="LeuE-type"/>
</dbReference>
<feature type="transmembrane region" description="Helical" evidence="6">
    <location>
        <begin position="41"/>
        <end position="66"/>
    </location>
</feature>
<keyword evidence="8" id="KW-1185">Reference proteome</keyword>
<dbReference type="OrthoDB" id="3175972at2"/>
<dbReference type="PANTHER" id="PTHR30086:SF20">
    <property type="entry name" value="ARGININE EXPORTER PROTEIN ARGO-RELATED"/>
    <property type="match status" value="1"/>
</dbReference>
<protein>
    <submittedName>
        <fullName evidence="7">Lysine exporter protein (LYSE/YGGA)</fullName>
    </submittedName>
</protein>
<keyword evidence="3 6" id="KW-0812">Transmembrane</keyword>
<keyword evidence="2" id="KW-1003">Cell membrane</keyword>
<evidence type="ECO:0000256" key="2">
    <source>
        <dbReference type="ARBA" id="ARBA00022475"/>
    </source>
</evidence>
<dbReference type="GO" id="GO:0015171">
    <property type="term" value="F:amino acid transmembrane transporter activity"/>
    <property type="evidence" value="ECO:0007669"/>
    <property type="project" value="TreeGrafter"/>
</dbReference>
<sequence length="209" mass="21792">MPSTPHLLAFVVAAVVIVLIPGPSLLFTIGRALSAGRTEALLTVLGNVLGISTQIAGLALGLSPLLAASPTAYLVLKVVGGGYLIWLGIRTIVTRRKATEALTGALPSTRPSLHAVRDGYLVGLTNPKTIVFFAALLPQFVDPGRGRVWLQMLVLGVIFAVVAVLSDGTFAIIAGKARQWFATSPQRLETMSAVGGAMMIVLAVTLVLT</sequence>
<evidence type="ECO:0000256" key="3">
    <source>
        <dbReference type="ARBA" id="ARBA00022692"/>
    </source>
</evidence>
<dbReference type="AlphaFoldDB" id="N0E5E7"/>
<evidence type="ECO:0000256" key="1">
    <source>
        <dbReference type="ARBA" id="ARBA00004651"/>
    </source>
</evidence>
<evidence type="ECO:0000256" key="4">
    <source>
        <dbReference type="ARBA" id="ARBA00022989"/>
    </source>
</evidence>
<dbReference type="eggNOG" id="COG1280">
    <property type="taxonomic scope" value="Bacteria"/>
</dbReference>
<evidence type="ECO:0000313" key="7">
    <source>
        <dbReference type="EMBL" id="CCH71250.1"/>
    </source>
</evidence>
<keyword evidence="4 6" id="KW-1133">Transmembrane helix</keyword>
<dbReference type="STRING" id="1193181.BN10_850008"/>
<dbReference type="PIRSF" id="PIRSF006324">
    <property type="entry name" value="LeuE"/>
    <property type="match status" value="1"/>
</dbReference>
<keyword evidence="5 6" id="KW-0472">Membrane</keyword>
<feature type="transmembrane region" description="Helical" evidence="6">
    <location>
        <begin position="6"/>
        <end position="29"/>
    </location>
</feature>
<feature type="transmembrane region" description="Helical" evidence="6">
    <location>
        <begin position="72"/>
        <end position="89"/>
    </location>
</feature>
<dbReference type="GO" id="GO:0005886">
    <property type="term" value="C:plasma membrane"/>
    <property type="evidence" value="ECO:0007669"/>
    <property type="project" value="UniProtKB-SubCell"/>
</dbReference>
<reference evidence="7 8" key="1">
    <citation type="journal article" date="2013" name="ISME J.">
        <title>A metabolic model for members of the genus Tetrasphaera involved in enhanced biological phosphorus removal.</title>
        <authorList>
            <person name="Kristiansen R."/>
            <person name="Nguyen H.T.T."/>
            <person name="Saunders A.M."/>
            <person name="Nielsen J.L."/>
            <person name="Wimmer R."/>
            <person name="Le V.Q."/>
            <person name="McIlroy S.J."/>
            <person name="Petrovski S."/>
            <person name="Seviour R.J."/>
            <person name="Calteau A."/>
            <person name="Nielsen K.L."/>
            <person name="Nielsen P.H."/>
        </authorList>
    </citation>
    <scope>NUCLEOTIDE SEQUENCE [LARGE SCALE GENOMIC DNA]</scope>
    <source>
        <strain evidence="7 8">Lp2</strain>
    </source>
</reference>
<dbReference type="Pfam" id="PF01810">
    <property type="entry name" value="LysE"/>
    <property type="match status" value="1"/>
</dbReference>
<name>N0E5E7_9MICO</name>
<dbReference type="RefSeq" id="WP_010851081.1">
    <property type="nucleotide sequence ID" value="NZ_HF570956.1"/>
</dbReference>
<dbReference type="Proteomes" id="UP000013167">
    <property type="component" value="Unassembled WGS sequence"/>
</dbReference>